<gene>
    <name evidence="9" type="ORF">B0H16DRAFT_998893</name>
</gene>
<evidence type="ECO:0000313" key="10">
    <source>
        <dbReference type="Proteomes" id="UP001215598"/>
    </source>
</evidence>
<keyword evidence="3 5" id="KW-0347">Helicase</keyword>
<feature type="compositionally biased region" description="Basic residues" evidence="7">
    <location>
        <begin position="253"/>
        <end position="262"/>
    </location>
</feature>
<dbReference type="SUPFAM" id="SSF52540">
    <property type="entry name" value="P-loop containing nucleoside triphosphate hydrolases"/>
    <property type="match status" value="1"/>
</dbReference>
<evidence type="ECO:0000256" key="6">
    <source>
        <dbReference type="SAM" id="Coils"/>
    </source>
</evidence>
<accession>A0AAD7N3F0</accession>
<protein>
    <recommendedName>
        <fullName evidence="8">UvrD-like helicase ATP-binding domain-containing protein</fullName>
    </recommendedName>
</protein>
<keyword evidence="4 5" id="KW-0067">ATP-binding</keyword>
<dbReference type="Gene3D" id="1.25.40.10">
    <property type="entry name" value="Tetratricopeptide repeat domain"/>
    <property type="match status" value="1"/>
</dbReference>
<evidence type="ECO:0000256" key="7">
    <source>
        <dbReference type="SAM" id="MobiDB-lite"/>
    </source>
</evidence>
<dbReference type="GO" id="GO:0005524">
    <property type="term" value="F:ATP binding"/>
    <property type="evidence" value="ECO:0007669"/>
    <property type="project" value="UniProtKB-UniRule"/>
</dbReference>
<evidence type="ECO:0000256" key="2">
    <source>
        <dbReference type="ARBA" id="ARBA00022801"/>
    </source>
</evidence>
<dbReference type="PANTHER" id="PTHR21529">
    <property type="entry name" value="MAMMARY TURMOR VIRUS RECEPTOR HOMOLOG 1, 2 MTVR1, 2"/>
    <property type="match status" value="1"/>
</dbReference>
<keyword evidence="1 5" id="KW-0547">Nucleotide-binding</keyword>
<dbReference type="Pfam" id="PF00580">
    <property type="entry name" value="UvrD-helicase"/>
    <property type="match status" value="1"/>
</dbReference>
<evidence type="ECO:0000256" key="4">
    <source>
        <dbReference type="ARBA" id="ARBA00022840"/>
    </source>
</evidence>
<dbReference type="InterPro" id="IPR014016">
    <property type="entry name" value="UvrD-like_ATP-bd"/>
</dbReference>
<evidence type="ECO:0000256" key="1">
    <source>
        <dbReference type="ARBA" id="ARBA00022741"/>
    </source>
</evidence>
<dbReference type="EMBL" id="JARKIB010000089">
    <property type="protein sequence ID" value="KAJ7743842.1"/>
    <property type="molecule type" value="Genomic_DNA"/>
</dbReference>
<reference evidence="9" key="1">
    <citation type="submission" date="2023-03" db="EMBL/GenBank/DDBJ databases">
        <title>Massive genome expansion in bonnet fungi (Mycena s.s.) driven by repeated elements and novel gene families across ecological guilds.</title>
        <authorList>
            <consortium name="Lawrence Berkeley National Laboratory"/>
            <person name="Harder C.B."/>
            <person name="Miyauchi S."/>
            <person name="Viragh M."/>
            <person name="Kuo A."/>
            <person name="Thoen E."/>
            <person name="Andreopoulos B."/>
            <person name="Lu D."/>
            <person name="Skrede I."/>
            <person name="Drula E."/>
            <person name="Henrissat B."/>
            <person name="Morin E."/>
            <person name="Kohler A."/>
            <person name="Barry K."/>
            <person name="LaButti K."/>
            <person name="Morin E."/>
            <person name="Salamov A."/>
            <person name="Lipzen A."/>
            <person name="Mereny Z."/>
            <person name="Hegedus B."/>
            <person name="Baldrian P."/>
            <person name="Stursova M."/>
            <person name="Weitz H."/>
            <person name="Taylor A."/>
            <person name="Grigoriev I.V."/>
            <person name="Nagy L.G."/>
            <person name="Martin F."/>
            <person name="Kauserud H."/>
        </authorList>
    </citation>
    <scope>NUCLEOTIDE SEQUENCE</scope>
    <source>
        <strain evidence="9">CBHHK182m</strain>
    </source>
</reference>
<dbReference type="Gene3D" id="3.40.50.300">
    <property type="entry name" value="P-loop containing nucleotide triphosphate hydrolases"/>
    <property type="match status" value="2"/>
</dbReference>
<dbReference type="GO" id="GO:0004386">
    <property type="term" value="F:helicase activity"/>
    <property type="evidence" value="ECO:0007669"/>
    <property type="project" value="UniProtKB-UniRule"/>
</dbReference>
<organism evidence="9 10">
    <name type="scientific">Mycena metata</name>
    <dbReference type="NCBI Taxonomy" id="1033252"/>
    <lineage>
        <taxon>Eukaryota</taxon>
        <taxon>Fungi</taxon>
        <taxon>Dikarya</taxon>
        <taxon>Basidiomycota</taxon>
        <taxon>Agaricomycotina</taxon>
        <taxon>Agaricomycetes</taxon>
        <taxon>Agaricomycetidae</taxon>
        <taxon>Agaricales</taxon>
        <taxon>Marasmiineae</taxon>
        <taxon>Mycenaceae</taxon>
        <taxon>Mycena</taxon>
    </lineage>
</organism>
<keyword evidence="6" id="KW-0175">Coiled coil</keyword>
<evidence type="ECO:0000256" key="5">
    <source>
        <dbReference type="PROSITE-ProRule" id="PRU00560"/>
    </source>
</evidence>
<dbReference type="InterPro" id="IPR027417">
    <property type="entry name" value="P-loop_NTPase"/>
</dbReference>
<name>A0AAD7N3F0_9AGAR</name>
<dbReference type="Proteomes" id="UP001215598">
    <property type="component" value="Unassembled WGS sequence"/>
</dbReference>
<feature type="region of interest" description="Disordered" evidence="7">
    <location>
        <begin position="249"/>
        <end position="268"/>
    </location>
</feature>
<dbReference type="PANTHER" id="PTHR21529:SF4">
    <property type="entry name" value="TPR AND ANKYRIN REPEAT-CONTAINING PROTEIN 1"/>
    <property type="match status" value="1"/>
</dbReference>
<evidence type="ECO:0000313" key="9">
    <source>
        <dbReference type="EMBL" id="KAJ7743842.1"/>
    </source>
</evidence>
<dbReference type="GO" id="GO:0016787">
    <property type="term" value="F:hydrolase activity"/>
    <property type="evidence" value="ECO:0007669"/>
    <property type="project" value="UniProtKB-UniRule"/>
</dbReference>
<keyword evidence="10" id="KW-1185">Reference proteome</keyword>
<dbReference type="SUPFAM" id="SSF48452">
    <property type="entry name" value="TPR-like"/>
    <property type="match status" value="1"/>
</dbReference>
<feature type="coiled-coil region" evidence="6">
    <location>
        <begin position="2077"/>
        <end position="2106"/>
    </location>
</feature>
<sequence>MLLTIKVVSPSMLGSFLRTGDSQRIGRNNRLPLDGLNVYWSQRIELWVAVMDYGHHLQMRTSQALNSNYTVLLHNLAGAPWLPGTTFLCKNRQAGGSSVTSRLCLPPPTMAPPRKGSYRNDLFDSSALTSLDAVECALLEFQPIVNDANVERILDDLVAHELPEVVRLVLSCLDEELIMSRFPSSPEAFGASLSHRLLSLLSVFFLFAQTVPGLHKNHQGLVKQAPDLLSAILSKLAVVDAVEPLPEPTAKKASQKKVKSARRAAAQSKSTLDPIPFENLDMPVPETREDLQKSVEVVLATQHSILEAYLASLRIPTVANSIRAAFLTTETTFVAAADDSSGAAKDNIDGGDANHQTVLASPVVPYVPMQPIKFSTLYRRRAVGFGEWEVSITAHAERNLRDFNRRDRKIFALVVRKMRELSNGDFSPPNHKQINGGDVEIPIYEAQVMEDLRMVYQVDCTPIYDGESEQQALKIFGVYEPAQLVRGTFWNSMSRELGKKGEEYKDRCALRQRVGTDGHFFTPVTFPAQREARFSSGSVPDLPYDDAEQIQSLLLKTVHFSQDMLDNILADRDVAFVLNISPKERQIIEHPNSCYVLGRSGTGKTTTMLYRILLLEASSDSTLPKVWQLFVTQSRILADKVGEHFVKLLGGYRPAAVSESDVKADRALVDRDDEDWRSDLPKKYSDLQDTDFPLFVSFDQLCTMVECDMLANNVVPVGKPTLTYEKFQRNYWPHFPQSLSKGLDCAMVFSELMGVIKGSEQALTTRSHYLDRDVYLNLSERSQSTFADQRARIYDLFERYLIQKGLEGDTDTPDRTHAILTFIQNHGVPGRRVDYLYVDEAQDNLLIDTLLLRSLCQNPNGQFWGGDTAQTISVGSSFRFNELKAFLFRIEKNRRRKQPELAFNSATPPRTFQLTTNYRSHNGIVNCARSIIEVITQLWPDSIDSLDPEEGTVDGLRPIFFTNWNSENVESKQFLFGNPSEGSIELGAQQCILVRDRTAKEELRKLVGDIGIILTLYESKGLEFNDVLLYNFFQDSSVLETQWRVVLNAIENGPPAPALDSIRHASVCTEFLYVAITRARNNIWIADCSTKGEPMRMLWTSRNQVQNSTLGTDTPRFAISSTPEEWKEQGQKLFDRKQFWEAKLCYERAYMPHEATVSEAYHLHREAHGMPNSLRREISARKVAFSRAAVAFLDCAKAKPDKVYFLRAGESFEHAGDVSQAISAYTSAQNFGRVAELHRQVGQFDAAVSTIQNHPVSVEITEKIKSVARLFYFKTGKLEKATQLFEKKEEALEYLENRGLHGERATVLESLGSFSAAAEIHLANGRTSDAIALFLRDHNAERASDCMLQGLWERLPFSVMPDAEDTVISSLLDLASQANLSAIPQTKRDQIAMFKAIAGRDNNTLRVLAQSFYRNNEPAAALLCLDHVFSILPKIPTLPVETLVDFLEVFLVYVKLLYFVAFNLDPCNSANARKLFGYRKADEDNYAIPRGTYLRLAFPDPSEEIVFLAGSELRTVFQLALKSRLAEKVTQENGLCRLTKVFEGPCLTFALFDGRCNRDFCPQEHISASTFSPLDYRLRVRIHIQQILIYHNLHDIDVTQRHYWLSRLYAILNPASYQLGSAASLDLNRIPEVSSGLQIVREWVRGCVYTLGFIPDFLTRLVQLANLGFQFDQEHAMEILNHAAFMMDPRKPLMYRRPSEGRYVVAEFLSALENGHEWSLSAGVIFLRHIVMNQLNIHVNVLCDVAENLCAGLVAADCQRRIGLIHNITLPRSWLVKRCSVAGGLGSARDSNTVWLFARALADLLEPVYSGNGADYLLFENRSLGYKPLGHTIRNIFVARICKCLSILAYNFRSYHLRDFVWQSMTWLRSDSSRQFALCSRYVNARSWAGLASAVRSSTEGSPLDEMVQLLHNSRYPPTAVHSVRQIVYAHLADIPRLLGASPSTALADNESRTDVEPTHAETNEVATGVDVAGDVDVEADERLPDNAPIDMPSIAEPEPRSQDELDKAAKIYKFILHAHQRVEERKKGSSKFLFAPGLVELFLACKAQSPTMAPADRIYRDYFLGPLPHLLLCLDMVHARARKEAEEMNKELLKAEHEALEIVDKKLTDVQ</sequence>
<keyword evidence="2 5" id="KW-0378">Hydrolase</keyword>
<comment type="caution">
    <text evidence="9">The sequence shown here is derived from an EMBL/GenBank/DDBJ whole genome shotgun (WGS) entry which is preliminary data.</text>
</comment>
<evidence type="ECO:0000259" key="8">
    <source>
        <dbReference type="PROSITE" id="PS51198"/>
    </source>
</evidence>
<proteinExistence type="predicted"/>
<dbReference type="PROSITE" id="PS51198">
    <property type="entry name" value="UVRD_HELICASE_ATP_BIND"/>
    <property type="match status" value="1"/>
</dbReference>
<feature type="binding site" evidence="5">
    <location>
        <begin position="598"/>
        <end position="605"/>
    </location>
    <ligand>
        <name>ATP</name>
        <dbReference type="ChEBI" id="CHEBI:30616"/>
    </ligand>
</feature>
<dbReference type="InterPro" id="IPR039904">
    <property type="entry name" value="TRANK1"/>
</dbReference>
<evidence type="ECO:0000256" key="3">
    <source>
        <dbReference type="ARBA" id="ARBA00022806"/>
    </source>
</evidence>
<dbReference type="InterPro" id="IPR011990">
    <property type="entry name" value="TPR-like_helical_dom_sf"/>
</dbReference>
<feature type="domain" description="UvrD-like helicase ATP-binding" evidence="8">
    <location>
        <begin position="577"/>
        <end position="921"/>
    </location>
</feature>